<protein>
    <submittedName>
        <fullName evidence="16">TonB-dependent receptor plug domain-containing protein</fullName>
    </submittedName>
</protein>
<evidence type="ECO:0000256" key="8">
    <source>
        <dbReference type="ARBA" id="ARBA00023136"/>
    </source>
</evidence>
<dbReference type="SUPFAM" id="SSF56935">
    <property type="entry name" value="Porins"/>
    <property type="match status" value="1"/>
</dbReference>
<dbReference type="PANTHER" id="PTHR30069">
    <property type="entry name" value="TONB-DEPENDENT OUTER MEMBRANE RECEPTOR"/>
    <property type="match status" value="1"/>
</dbReference>
<feature type="signal peptide" evidence="13">
    <location>
        <begin position="1"/>
        <end position="20"/>
    </location>
</feature>
<evidence type="ECO:0000256" key="1">
    <source>
        <dbReference type="ARBA" id="ARBA00004571"/>
    </source>
</evidence>
<dbReference type="InterPro" id="IPR039426">
    <property type="entry name" value="TonB-dep_rcpt-like"/>
</dbReference>
<keyword evidence="7 12" id="KW-0798">TonB box</keyword>
<keyword evidence="8 11" id="KW-0472">Membrane</keyword>
<evidence type="ECO:0000256" key="5">
    <source>
        <dbReference type="ARBA" id="ARBA00022692"/>
    </source>
</evidence>
<keyword evidence="10 11" id="KW-0998">Cell outer membrane</keyword>
<dbReference type="Gene3D" id="2.170.130.10">
    <property type="entry name" value="TonB-dependent receptor, plug domain"/>
    <property type="match status" value="1"/>
</dbReference>
<reference evidence="17" key="1">
    <citation type="journal article" date="2019" name="Int. J. Syst. Evol. Microbiol.">
        <title>The Global Catalogue of Microorganisms (GCM) 10K type strain sequencing project: providing services to taxonomists for standard genome sequencing and annotation.</title>
        <authorList>
            <consortium name="The Broad Institute Genomics Platform"/>
            <consortium name="The Broad Institute Genome Sequencing Center for Infectious Disease"/>
            <person name="Wu L."/>
            <person name="Ma J."/>
        </authorList>
    </citation>
    <scope>NUCLEOTIDE SEQUENCE [LARGE SCALE GENOMIC DNA]</scope>
    <source>
        <strain evidence="17">KCTC 42730</strain>
    </source>
</reference>
<evidence type="ECO:0000256" key="3">
    <source>
        <dbReference type="ARBA" id="ARBA00022448"/>
    </source>
</evidence>
<keyword evidence="17" id="KW-1185">Reference proteome</keyword>
<name>A0ABV7CQK3_9GAMM</name>
<dbReference type="PANTHER" id="PTHR30069:SF29">
    <property type="entry name" value="HEMOGLOBIN AND HEMOGLOBIN-HAPTOGLOBIN-BINDING PROTEIN 1-RELATED"/>
    <property type="match status" value="1"/>
</dbReference>
<evidence type="ECO:0000259" key="14">
    <source>
        <dbReference type="Pfam" id="PF00593"/>
    </source>
</evidence>
<dbReference type="PROSITE" id="PS52016">
    <property type="entry name" value="TONB_DEPENDENT_REC_3"/>
    <property type="match status" value="1"/>
</dbReference>
<evidence type="ECO:0000256" key="2">
    <source>
        <dbReference type="ARBA" id="ARBA00008143"/>
    </source>
</evidence>
<feature type="chain" id="PRO_5045887722" evidence="13">
    <location>
        <begin position="21"/>
        <end position="661"/>
    </location>
</feature>
<keyword evidence="5 11" id="KW-0812">Transmembrane</keyword>
<accession>A0ABV7CQK3</accession>
<keyword evidence="4 11" id="KW-1134">Transmembrane beta strand</keyword>
<evidence type="ECO:0000256" key="11">
    <source>
        <dbReference type="PROSITE-ProRule" id="PRU01360"/>
    </source>
</evidence>
<keyword evidence="9 16" id="KW-0675">Receptor</keyword>
<comment type="caution">
    <text evidence="16">The sequence shown here is derived from an EMBL/GenBank/DDBJ whole genome shotgun (WGS) entry which is preliminary data.</text>
</comment>
<dbReference type="InterPro" id="IPR000531">
    <property type="entry name" value="Beta-barrel_TonB"/>
</dbReference>
<evidence type="ECO:0000313" key="17">
    <source>
        <dbReference type="Proteomes" id="UP001595453"/>
    </source>
</evidence>
<keyword evidence="6 13" id="KW-0732">Signal</keyword>
<comment type="similarity">
    <text evidence="2">Belongs to the TonB-dependent receptor family. Hemoglobin/haptoglobin binding protein subfamily.</text>
</comment>
<evidence type="ECO:0000256" key="9">
    <source>
        <dbReference type="ARBA" id="ARBA00023170"/>
    </source>
</evidence>
<evidence type="ECO:0000313" key="16">
    <source>
        <dbReference type="EMBL" id="MFC3034778.1"/>
    </source>
</evidence>
<evidence type="ECO:0000256" key="6">
    <source>
        <dbReference type="ARBA" id="ARBA00022729"/>
    </source>
</evidence>
<evidence type="ECO:0000256" key="13">
    <source>
        <dbReference type="SAM" id="SignalP"/>
    </source>
</evidence>
<evidence type="ECO:0000256" key="7">
    <source>
        <dbReference type="ARBA" id="ARBA00023077"/>
    </source>
</evidence>
<dbReference type="Pfam" id="PF00593">
    <property type="entry name" value="TonB_dep_Rec_b-barrel"/>
    <property type="match status" value="1"/>
</dbReference>
<dbReference type="InterPro" id="IPR036942">
    <property type="entry name" value="Beta-barrel_TonB_sf"/>
</dbReference>
<evidence type="ECO:0000256" key="10">
    <source>
        <dbReference type="ARBA" id="ARBA00023237"/>
    </source>
</evidence>
<evidence type="ECO:0000256" key="4">
    <source>
        <dbReference type="ARBA" id="ARBA00022452"/>
    </source>
</evidence>
<dbReference type="InterPro" id="IPR037066">
    <property type="entry name" value="Plug_dom_sf"/>
</dbReference>
<dbReference type="Proteomes" id="UP001595453">
    <property type="component" value="Unassembled WGS sequence"/>
</dbReference>
<sequence length="661" mass="73745">MRVVILFLLGTLGCFGSALASSESSGSSAELFELSFEELLDVNIDLATKTDETRTSVPSSITVFNKRHIALLGVKNAYELMNFVPGFQMTRGDWVGAVPKEHTRGVYLDSGNVLVMINGQRLNESSFGKASVYTPFIPVEIVERVEFIRGPGSALYGSNAFLGVMNVVTKQAANEVVVGIGEHGHQQLSTSLSVKLSGDLSVFANVAWQQQAGEPYFDGQVKDPLLSQFVELGAAFHRWQIEYRQNDVHLNGFINLAGVSPHNQHHSQNRALSVEYQWLKDETWQVSSRLYKVSHEIVSAGLIIPGDVLGGGDFFVGPAWHSSDLNLTTDAVYFHGAATFNFGAEISRAKQDNASIRTSYFNHSSKEVELLPQFYLDDIVTKQDYPQFDALEARFNSEAVYAQMKYQVNDALTVFVGARYDHVADIDAKISPRIALVAALSPEQTLKLQYGESFRSPVSNELYSNDDVTVGNPNLTAESIKTTELVWHWQTKTVQLDAVLFNNDLSDFINLIPIDEVGSRFRFENAFSTSMKGLEANGNVTLTEQSWFEFGYTQLFDEPLNPSFKRFAVAAWKHQLGTLQLSLNANWRDTVMVPGVEVDFTQSAYLLLGGSAIWQFDDRQQVAIKVQNMLDKQYYVFEPRLLDGAMPGAGRQLRLEYTYRL</sequence>
<dbReference type="InterPro" id="IPR012910">
    <property type="entry name" value="Plug_dom"/>
</dbReference>
<dbReference type="EMBL" id="JBHRSD010000047">
    <property type="protein sequence ID" value="MFC3034778.1"/>
    <property type="molecule type" value="Genomic_DNA"/>
</dbReference>
<dbReference type="Pfam" id="PF07715">
    <property type="entry name" value="Plug"/>
    <property type="match status" value="1"/>
</dbReference>
<keyword evidence="3 11" id="KW-0813">Transport</keyword>
<gene>
    <name evidence="16" type="ORF">ACFOEE_19920</name>
</gene>
<dbReference type="RefSeq" id="WP_377128709.1">
    <property type="nucleotide sequence ID" value="NZ_JBHRSD010000047.1"/>
</dbReference>
<organism evidence="16 17">
    <name type="scientific">Pseudoalteromonas fenneropenaei</name>
    <dbReference type="NCBI Taxonomy" id="1737459"/>
    <lineage>
        <taxon>Bacteria</taxon>
        <taxon>Pseudomonadati</taxon>
        <taxon>Pseudomonadota</taxon>
        <taxon>Gammaproteobacteria</taxon>
        <taxon>Alteromonadales</taxon>
        <taxon>Pseudoalteromonadaceae</taxon>
        <taxon>Pseudoalteromonas</taxon>
    </lineage>
</organism>
<comment type="subcellular location">
    <subcellularLocation>
        <location evidence="1 11">Cell outer membrane</location>
        <topology evidence="1 11">Multi-pass membrane protein</topology>
    </subcellularLocation>
</comment>
<evidence type="ECO:0000256" key="12">
    <source>
        <dbReference type="RuleBase" id="RU003357"/>
    </source>
</evidence>
<evidence type="ECO:0000259" key="15">
    <source>
        <dbReference type="Pfam" id="PF07715"/>
    </source>
</evidence>
<feature type="domain" description="TonB-dependent receptor-like beta-barrel" evidence="14">
    <location>
        <begin position="233"/>
        <end position="628"/>
    </location>
</feature>
<feature type="domain" description="TonB-dependent receptor plug" evidence="15">
    <location>
        <begin position="55"/>
        <end position="164"/>
    </location>
</feature>
<dbReference type="Gene3D" id="2.40.170.20">
    <property type="entry name" value="TonB-dependent receptor, beta-barrel domain"/>
    <property type="match status" value="1"/>
</dbReference>
<proteinExistence type="inferred from homology"/>